<evidence type="ECO:0000313" key="2">
    <source>
        <dbReference type="Proteomes" id="UP001056120"/>
    </source>
</evidence>
<reference evidence="2" key="1">
    <citation type="journal article" date="2022" name="Mol. Ecol. Resour.">
        <title>The genomes of chicory, endive, great burdock and yacon provide insights into Asteraceae palaeo-polyploidization history and plant inulin production.</title>
        <authorList>
            <person name="Fan W."/>
            <person name="Wang S."/>
            <person name="Wang H."/>
            <person name="Wang A."/>
            <person name="Jiang F."/>
            <person name="Liu H."/>
            <person name="Zhao H."/>
            <person name="Xu D."/>
            <person name="Zhang Y."/>
        </authorList>
    </citation>
    <scope>NUCLEOTIDE SEQUENCE [LARGE SCALE GENOMIC DNA]</scope>
    <source>
        <strain evidence="2">cv. Yunnan</strain>
    </source>
</reference>
<organism evidence="1 2">
    <name type="scientific">Smallanthus sonchifolius</name>
    <dbReference type="NCBI Taxonomy" id="185202"/>
    <lineage>
        <taxon>Eukaryota</taxon>
        <taxon>Viridiplantae</taxon>
        <taxon>Streptophyta</taxon>
        <taxon>Embryophyta</taxon>
        <taxon>Tracheophyta</taxon>
        <taxon>Spermatophyta</taxon>
        <taxon>Magnoliopsida</taxon>
        <taxon>eudicotyledons</taxon>
        <taxon>Gunneridae</taxon>
        <taxon>Pentapetalae</taxon>
        <taxon>asterids</taxon>
        <taxon>campanulids</taxon>
        <taxon>Asterales</taxon>
        <taxon>Asteraceae</taxon>
        <taxon>Asteroideae</taxon>
        <taxon>Heliantheae alliance</taxon>
        <taxon>Millerieae</taxon>
        <taxon>Smallanthus</taxon>
    </lineage>
</organism>
<proteinExistence type="predicted"/>
<keyword evidence="2" id="KW-1185">Reference proteome</keyword>
<protein>
    <submittedName>
        <fullName evidence="1">Uncharacterized protein</fullName>
    </submittedName>
</protein>
<sequence length="93" mass="10748">MRNYPNEGYEEVSIKLVRYCDGHPLALEVLGKSLYKQDVEYREECIKGLKKEPLSGIEKAKKALQMSFDSLPSVNDMELFKHIDRGVKEKTEI</sequence>
<gene>
    <name evidence="1" type="ORF">L1987_83724</name>
</gene>
<comment type="caution">
    <text evidence="1">The sequence shown here is derived from an EMBL/GenBank/DDBJ whole genome shotgun (WGS) entry which is preliminary data.</text>
</comment>
<accession>A0ACB8YE75</accession>
<reference evidence="1 2" key="2">
    <citation type="journal article" date="2022" name="Mol. Ecol. Resour.">
        <title>The genomes of chicory, endive, great burdock and yacon provide insights into Asteraceae paleo-polyploidization history and plant inulin production.</title>
        <authorList>
            <person name="Fan W."/>
            <person name="Wang S."/>
            <person name="Wang H."/>
            <person name="Wang A."/>
            <person name="Jiang F."/>
            <person name="Liu H."/>
            <person name="Zhao H."/>
            <person name="Xu D."/>
            <person name="Zhang Y."/>
        </authorList>
    </citation>
    <scope>NUCLEOTIDE SEQUENCE [LARGE SCALE GENOMIC DNA]</scope>
    <source>
        <strain evidence="2">cv. Yunnan</strain>
        <tissue evidence="1">Leaves</tissue>
    </source>
</reference>
<dbReference type="Proteomes" id="UP001056120">
    <property type="component" value="Linkage Group LG28"/>
</dbReference>
<evidence type="ECO:0000313" key="1">
    <source>
        <dbReference type="EMBL" id="KAI3683224.1"/>
    </source>
</evidence>
<name>A0ACB8YE75_9ASTR</name>
<dbReference type="EMBL" id="CM042045">
    <property type="protein sequence ID" value="KAI3683224.1"/>
    <property type="molecule type" value="Genomic_DNA"/>
</dbReference>